<dbReference type="InterPro" id="IPR029062">
    <property type="entry name" value="Class_I_gatase-like"/>
</dbReference>
<protein>
    <submittedName>
        <fullName evidence="5">GlxA family transcriptional regulator</fullName>
    </submittedName>
</protein>
<dbReference type="InterPro" id="IPR018060">
    <property type="entry name" value="HTH_AraC"/>
</dbReference>
<dbReference type="PANTHER" id="PTHR43130">
    <property type="entry name" value="ARAC-FAMILY TRANSCRIPTIONAL REGULATOR"/>
    <property type="match status" value="1"/>
</dbReference>
<dbReference type="Gene3D" id="3.40.50.880">
    <property type="match status" value="1"/>
</dbReference>
<keyword evidence="1" id="KW-0805">Transcription regulation</keyword>
<feature type="domain" description="HTH araC/xylS-type" evidence="4">
    <location>
        <begin position="226"/>
        <end position="324"/>
    </location>
</feature>
<dbReference type="CDD" id="cd03136">
    <property type="entry name" value="GATase1_AraC_ArgR_like"/>
    <property type="match status" value="1"/>
</dbReference>
<dbReference type="PROSITE" id="PS01124">
    <property type="entry name" value="HTH_ARAC_FAMILY_2"/>
    <property type="match status" value="1"/>
</dbReference>
<dbReference type="Proteomes" id="UP000609121">
    <property type="component" value="Unassembled WGS sequence"/>
</dbReference>
<dbReference type="GO" id="GO:0043565">
    <property type="term" value="F:sequence-specific DNA binding"/>
    <property type="evidence" value="ECO:0007669"/>
    <property type="project" value="InterPro"/>
</dbReference>
<dbReference type="SMART" id="SM00342">
    <property type="entry name" value="HTH_ARAC"/>
    <property type="match status" value="1"/>
</dbReference>
<dbReference type="GO" id="GO:0003700">
    <property type="term" value="F:DNA-binding transcription factor activity"/>
    <property type="evidence" value="ECO:0007669"/>
    <property type="project" value="InterPro"/>
</dbReference>
<dbReference type="RefSeq" id="WP_193182377.1">
    <property type="nucleotide sequence ID" value="NZ_JACVXA010000027.1"/>
</dbReference>
<dbReference type="EMBL" id="JACVXA010000027">
    <property type="protein sequence ID" value="MBE3638606.1"/>
    <property type="molecule type" value="Genomic_DNA"/>
</dbReference>
<accession>A0A8J6Z9P7</accession>
<dbReference type="SUPFAM" id="SSF46689">
    <property type="entry name" value="Homeodomain-like"/>
    <property type="match status" value="2"/>
</dbReference>
<dbReference type="InterPro" id="IPR009057">
    <property type="entry name" value="Homeodomain-like_sf"/>
</dbReference>
<name>A0A8J6Z9P7_9RHOB</name>
<organism evidence="5 6">
    <name type="scientific">Mangrovicoccus algicola</name>
    <dbReference type="NCBI Taxonomy" id="2771008"/>
    <lineage>
        <taxon>Bacteria</taxon>
        <taxon>Pseudomonadati</taxon>
        <taxon>Pseudomonadota</taxon>
        <taxon>Alphaproteobacteria</taxon>
        <taxon>Rhodobacterales</taxon>
        <taxon>Paracoccaceae</taxon>
        <taxon>Mangrovicoccus</taxon>
    </lineage>
</organism>
<evidence type="ECO:0000256" key="3">
    <source>
        <dbReference type="ARBA" id="ARBA00023163"/>
    </source>
</evidence>
<evidence type="ECO:0000313" key="5">
    <source>
        <dbReference type="EMBL" id="MBE3638606.1"/>
    </source>
</evidence>
<keyword evidence="2" id="KW-0238">DNA-binding</keyword>
<evidence type="ECO:0000259" key="4">
    <source>
        <dbReference type="PROSITE" id="PS01124"/>
    </source>
</evidence>
<keyword evidence="6" id="KW-1185">Reference proteome</keyword>
<dbReference type="InterPro" id="IPR052158">
    <property type="entry name" value="INH-QAR"/>
</dbReference>
<dbReference type="PROSITE" id="PS00041">
    <property type="entry name" value="HTH_ARAC_FAMILY_1"/>
    <property type="match status" value="1"/>
</dbReference>
<reference evidence="5" key="1">
    <citation type="submission" date="2020-09" db="EMBL/GenBank/DDBJ databases">
        <title>A novel bacterium of genus Mangrovicoccus, isolated from South China Sea.</title>
        <authorList>
            <person name="Huang H."/>
            <person name="Mo K."/>
            <person name="Hu Y."/>
        </authorList>
    </citation>
    <scope>NUCLEOTIDE SEQUENCE</scope>
    <source>
        <strain evidence="5">HB182678</strain>
    </source>
</reference>
<keyword evidence="3" id="KW-0804">Transcription</keyword>
<dbReference type="Pfam" id="PF01965">
    <property type="entry name" value="DJ-1_PfpI"/>
    <property type="match status" value="1"/>
</dbReference>
<dbReference type="SUPFAM" id="SSF52317">
    <property type="entry name" value="Class I glutamine amidotransferase-like"/>
    <property type="match status" value="1"/>
</dbReference>
<evidence type="ECO:0000256" key="1">
    <source>
        <dbReference type="ARBA" id="ARBA00023015"/>
    </source>
</evidence>
<sequence>MADCPDQIPPGPVPRHVLFVLLPGFTLISQAGALDCLRLANRAAGRTLYTWRIVAQDGADTACSAGPVIRPDGALPQTRPGDIAVLCGGLGIRDRADPALLDWLVRAAARGTVMAGICTGSYLLARAGLLEGRRATIHWENAESLARDFPAILLTRAVFVEDGNRLTCAGGTAVIDMMLSLIARDHGPGIAADVADQLLHSAIRSGQDMQRLSLPSRMGVRHDGLARVIGRMEASVAAPPSPALLAAEAGLSVRQLERLFRRYLGRSPKRYFLELRLQKARQLLLQTEMGVPGVAAATGFASATHFSRCYRAQYGTTPYRDRGAEAPAAPPAPKG</sequence>
<proteinExistence type="predicted"/>
<dbReference type="AlphaFoldDB" id="A0A8J6Z9P7"/>
<gene>
    <name evidence="5" type="ORF">ICN82_10365</name>
</gene>
<dbReference type="InterPro" id="IPR002818">
    <property type="entry name" value="DJ-1/PfpI"/>
</dbReference>
<comment type="caution">
    <text evidence="5">The sequence shown here is derived from an EMBL/GenBank/DDBJ whole genome shotgun (WGS) entry which is preliminary data.</text>
</comment>
<dbReference type="Gene3D" id="1.10.10.60">
    <property type="entry name" value="Homeodomain-like"/>
    <property type="match status" value="2"/>
</dbReference>
<evidence type="ECO:0000256" key="2">
    <source>
        <dbReference type="ARBA" id="ARBA00023125"/>
    </source>
</evidence>
<dbReference type="Pfam" id="PF12833">
    <property type="entry name" value="HTH_18"/>
    <property type="match status" value="1"/>
</dbReference>
<dbReference type="PANTHER" id="PTHR43130:SF3">
    <property type="entry name" value="HTH-TYPE TRANSCRIPTIONAL REGULATOR RV1931C"/>
    <property type="match status" value="1"/>
</dbReference>
<dbReference type="InterPro" id="IPR018062">
    <property type="entry name" value="HTH_AraC-typ_CS"/>
</dbReference>
<evidence type="ECO:0000313" key="6">
    <source>
        <dbReference type="Proteomes" id="UP000609121"/>
    </source>
</evidence>